<dbReference type="AlphaFoldDB" id="A0A2M8ELU7"/>
<evidence type="ECO:0000313" key="3">
    <source>
        <dbReference type="Proteomes" id="UP000229756"/>
    </source>
</evidence>
<protein>
    <submittedName>
        <fullName evidence="2">Uncharacterized protein</fullName>
    </submittedName>
</protein>
<keyword evidence="1" id="KW-0472">Membrane</keyword>
<evidence type="ECO:0000313" key="2">
    <source>
        <dbReference type="EMBL" id="PJC23695.1"/>
    </source>
</evidence>
<gene>
    <name evidence="2" type="ORF">CO058_02380</name>
</gene>
<keyword evidence="1" id="KW-1133">Transmembrane helix</keyword>
<feature type="transmembrane region" description="Helical" evidence="1">
    <location>
        <begin position="180"/>
        <end position="198"/>
    </location>
</feature>
<feature type="transmembrane region" description="Helical" evidence="1">
    <location>
        <begin position="72"/>
        <end position="90"/>
    </location>
</feature>
<sequence length="404" mass="47296">MNKINNQLIPITEITRSPSDRFAFSARPWNYLIPDIDHPVFGDLAVRVNFWIWQHPPYYLTEPFFPKEHTLFLGYTLIALSIYTIWQTYVKKTITGDQKFNVTFFLIIAVTAFIFSMPPYIGLNNFKIYFPSHFIYDFLPQFRAYARYGIFVFIGNTILAVIGLEHLISKSFINKSHQKLKQNLLIITISALAIFEFIPGKHLISIEPTPPYEWLREQASLQQSPLKYIEIPSRADYTDHLYTYDANIEIINPYLVTRGDAKLLEDIILKRENALIPIDLVEREKLFCDLSNKLDVKYLFYHEKELNRQKYVQKFMKTGVVTPQLKVAMAESWGSPVFGNHVPKTDQDLEKEQITKNMKNFLLYDPKLKLIKEYTNDEIIASRPNKNFSADKFDTVTVFEINCK</sequence>
<evidence type="ECO:0000256" key="1">
    <source>
        <dbReference type="SAM" id="Phobius"/>
    </source>
</evidence>
<comment type="caution">
    <text evidence="2">The sequence shown here is derived from an EMBL/GenBank/DDBJ whole genome shotgun (WGS) entry which is preliminary data.</text>
</comment>
<feature type="transmembrane region" description="Helical" evidence="1">
    <location>
        <begin position="102"/>
        <end position="121"/>
    </location>
</feature>
<organism evidence="2 3">
    <name type="scientific">candidate division WWE3 bacterium CG_4_9_14_0_2_um_filter_35_11</name>
    <dbReference type="NCBI Taxonomy" id="1975077"/>
    <lineage>
        <taxon>Bacteria</taxon>
        <taxon>Katanobacteria</taxon>
    </lineage>
</organism>
<dbReference type="Proteomes" id="UP000229756">
    <property type="component" value="Unassembled WGS sequence"/>
</dbReference>
<dbReference type="EMBL" id="PFSJ01000018">
    <property type="protein sequence ID" value="PJC23695.1"/>
    <property type="molecule type" value="Genomic_DNA"/>
</dbReference>
<reference evidence="3" key="1">
    <citation type="submission" date="2017-09" db="EMBL/GenBank/DDBJ databases">
        <title>Depth-based differentiation of microbial function through sediment-hosted aquifers and enrichment of novel symbionts in the deep terrestrial subsurface.</title>
        <authorList>
            <person name="Probst A.J."/>
            <person name="Ladd B."/>
            <person name="Jarett J.K."/>
            <person name="Geller-Mcgrath D.E."/>
            <person name="Sieber C.M.K."/>
            <person name="Emerson J.B."/>
            <person name="Anantharaman K."/>
            <person name="Thomas B.C."/>
            <person name="Malmstrom R."/>
            <person name="Stieglmeier M."/>
            <person name="Klingl A."/>
            <person name="Woyke T."/>
            <person name="Ryan C.M."/>
            <person name="Banfield J.F."/>
        </authorList>
    </citation>
    <scope>NUCLEOTIDE SEQUENCE [LARGE SCALE GENOMIC DNA]</scope>
</reference>
<feature type="transmembrane region" description="Helical" evidence="1">
    <location>
        <begin position="148"/>
        <end position="168"/>
    </location>
</feature>
<proteinExistence type="predicted"/>
<name>A0A2M8ELU7_UNCKA</name>
<accession>A0A2M8ELU7</accession>
<keyword evidence="1" id="KW-0812">Transmembrane</keyword>